<keyword evidence="12" id="KW-1185">Reference proteome</keyword>
<evidence type="ECO:0000256" key="7">
    <source>
        <dbReference type="ARBA" id="ARBA00023242"/>
    </source>
</evidence>
<dbReference type="PANTHER" id="PTHR13421:SF16">
    <property type="entry name" value="SNRNA-ACTIVATING PROTEIN COMPLEX SUBUNIT 3"/>
    <property type="match status" value="1"/>
</dbReference>
<keyword evidence="6" id="KW-0804">Transcription</keyword>
<dbReference type="GO" id="GO:0019185">
    <property type="term" value="C:snRNA-activating protein complex"/>
    <property type="evidence" value="ECO:0007669"/>
    <property type="project" value="TreeGrafter"/>
</dbReference>
<evidence type="ECO:0000256" key="1">
    <source>
        <dbReference type="ARBA" id="ARBA00004123"/>
    </source>
</evidence>
<comment type="caution">
    <text evidence="11">The sequence shown here is derived from an EMBL/GenBank/DDBJ whole genome shotgun (WGS) entry which is preliminary data.</text>
</comment>
<dbReference type="EMBL" id="REGW02000001">
    <property type="protein sequence ID" value="KAE8300270.1"/>
    <property type="molecule type" value="Genomic_DNA"/>
</dbReference>
<dbReference type="GO" id="GO:0005634">
    <property type="term" value="C:nucleus"/>
    <property type="evidence" value="ECO:0007669"/>
    <property type="project" value="UniProtKB-SubCell"/>
</dbReference>
<comment type="subunit">
    <text evidence="9">Part of the SNAPc complex composed of 5 subunits: SNAPC1, SNAPC2, SNAPC3, SNAPC4 and SNAPC5. SNAPC3 interacts with SNAPC1.</text>
</comment>
<evidence type="ECO:0000256" key="6">
    <source>
        <dbReference type="ARBA" id="ARBA00023163"/>
    </source>
</evidence>
<organism evidence="11 12">
    <name type="scientific">Larimichthys crocea</name>
    <name type="common">Large yellow croaker</name>
    <name type="synonym">Pseudosciaena crocea</name>
    <dbReference type="NCBI Taxonomy" id="215358"/>
    <lineage>
        <taxon>Eukaryota</taxon>
        <taxon>Metazoa</taxon>
        <taxon>Chordata</taxon>
        <taxon>Craniata</taxon>
        <taxon>Vertebrata</taxon>
        <taxon>Euteleostomi</taxon>
        <taxon>Actinopterygii</taxon>
        <taxon>Neopterygii</taxon>
        <taxon>Teleostei</taxon>
        <taxon>Neoteleostei</taxon>
        <taxon>Acanthomorphata</taxon>
        <taxon>Eupercaria</taxon>
        <taxon>Sciaenidae</taxon>
        <taxon>Larimichthys</taxon>
    </lineage>
</organism>
<keyword evidence="4" id="KW-0805">Transcription regulation</keyword>
<evidence type="ECO:0000256" key="2">
    <source>
        <dbReference type="ARBA" id="ARBA00010410"/>
    </source>
</evidence>
<name>A0A6G0J972_LARCR</name>
<dbReference type="GO" id="GO:0001046">
    <property type="term" value="F:core promoter sequence-specific DNA binding"/>
    <property type="evidence" value="ECO:0007669"/>
    <property type="project" value="TreeGrafter"/>
</dbReference>
<evidence type="ECO:0000256" key="10">
    <source>
        <dbReference type="ARBA" id="ARBA00029606"/>
    </source>
</evidence>
<dbReference type="GO" id="GO:0001006">
    <property type="term" value="F:RNA polymerase III type 3 promoter sequence-specific DNA binding"/>
    <property type="evidence" value="ECO:0007669"/>
    <property type="project" value="TreeGrafter"/>
</dbReference>
<evidence type="ECO:0000256" key="9">
    <source>
        <dbReference type="ARBA" id="ARBA00025958"/>
    </source>
</evidence>
<proteinExistence type="inferred from homology"/>
<comment type="function">
    <text evidence="8">Part of the SNAPc complex required for the transcription of both RNA polymerase II and III small-nuclear RNA genes. Binds to the proximal sequence element (PSE), a non-TATA-box basal promoter element common to these 2 types of genes. Recruits TBP and BRF2 to the U6 snRNA TATA box.</text>
</comment>
<dbReference type="GO" id="GO:0000978">
    <property type="term" value="F:RNA polymerase II cis-regulatory region sequence-specific DNA binding"/>
    <property type="evidence" value="ECO:0007669"/>
    <property type="project" value="TreeGrafter"/>
</dbReference>
<comment type="subcellular location">
    <subcellularLocation>
        <location evidence="1">Nucleus</location>
    </subcellularLocation>
</comment>
<dbReference type="InterPro" id="IPR022042">
    <property type="entry name" value="snRNA-activating_su3"/>
</dbReference>
<gene>
    <name evidence="11" type="ORF">D5F01_LYC00407</name>
</gene>
<dbReference type="AlphaFoldDB" id="A0A6G0J972"/>
<keyword evidence="7" id="KW-0539">Nucleus</keyword>
<reference evidence="11 12" key="1">
    <citation type="submission" date="2019-07" db="EMBL/GenBank/DDBJ databases">
        <title>Chromosome genome assembly for large yellow croaker.</title>
        <authorList>
            <person name="Xiao S."/>
        </authorList>
    </citation>
    <scope>NUCLEOTIDE SEQUENCE [LARGE SCALE GENOMIC DNA]</scope>
    <source>
        <strain evidence="11">JMULYC20181020</strain>
        <tissue evidence="11">Muscle</tissue>
    </source>
</reference>
<keyword evidence="5" id="KW-0238">DNA-binding</keyword>
<dbReference type="GO" id="GO:0042795">
    <property type="term" value="P:snRNA transcription by RNA polymerase II"/>
    <property type="evidence" value="ECO:0007669"/>
    <property type="project" value="TreeGrafter"/>
</dbReference>
<dbReference type="GO" id="GO:0042796">
    <property type="term" value="P:snRNA transcription by RNA polymerase III"/>
    <property type="evidence" value="ECO:0007669"/>
    <property type="project" value="TreeGrafter"/>
</dbReference>
<evidence type="ECO:0000256" key="8">
    <source>
        <dbReference type="ARBA" id="ARBA00025193"/>
    </source>
</evidence>
<dbReference type="Pfam" id="PF12251">
    <property type="entry name" value="SNAPC3"/>
    <property type="match status" value="1"/>
</dbReference>
<protein>
    <recommendedName>
        <fullName evidence="3">snRNA-activating protein complex subunit 3</fullName>
    </recommendedName>
    <alternativeName>
        <fullName evidence="10">Small nuclear RNA-activating complex polypeptide 3</fullName>
    </alternativeName>
</protein>
<evidence type="ECO:0000256" key="3">
    <source>
        <dbReference type="ARBA" id="ARBA00013634"/>
    </source>
</evidence>
<accession>A0A6G0J972</accession>
<dbReference type="GO" id="GO:0003681">
    <property type="term" value="F:bent DNA binding"/>
    <property type="evidence" value="ECO:0007669"/>
    <property type="project" value="TreeGrafter"/>
</dbReference>
<evidence type="ECO:0000313" key="11">
    <source>
        <dbReference type="EMBL" id="KAE8300270.1"/>
    </source>
</evidence>
<evidence type="ECO:0000256" key="5">
    <source>
        <dbReference type="ARBA" id="ARBA00023125"/>
    </source>
</evidence>
<comment type="similarity">
    <text evidence="2">Belongs to the SNAPC3/SRD2 family.</text>
</comment>
<evidence type="ECO:0000313" key="12">
    <source>
        <dbReference type="Proteomes" id="UP000424527"/>
    </source>
</evidence>
<dbReference type="PANTHER" id="PTHR13421">
    <property type="entry name" value="SNRNA-ACTIVATING PROTEIN COMPLEX SUBUNIT 3"/>
    <property type="match status" value="1"/>
</dbReference>
<sequence>MASSHPPRDSNSNIPDFEYLDVNTKPFHVGSFRHEWLNRLKPSDYSYRREDDDTFDANFMKEMGVGAETMAELKSICSPDSLRCHPEGQQPDTELVPPEPMLQTLIQRKKRQDHRANQKISKNRHDLYADELERLIVGRKPESTADIIPEGEIVLTINVYYPITSERISTSRPHMSLLMTGSHSLAELRDAICCVSDLQVCGEFSNTPDLAPDFISKDLFKSSFFFFEGVFYNDMRFPECQDISKTTIEWAKARNYPPYTQAKMEDTRFVDLTIKVGFPYLYCHQGDCEHLVIITDIRLTHKSDCLDKKLYPLLIRKDRLLTQKCTVCHLFIGRWFTTNDQYAPSDPCLFCDKCFRALHYDAAGNKLGEFLAYPYVDQGAFN</sequence>
<evidence type="ECO:0000256" key="4">
    <source>
        <dbReference type="ARBA" id="ARBA00023015"/>
    </source>
</evidence>
<dbReference type="Proteomes" id="UP000424527">
    <property type="component" value="Unassembled WGS sequence"/>
</dbReference>